<dbReference type="Gene3D" id="3.40.50.620">
    <property type="entry name" value="HUPs"/>
    <property type="match status" value="1"/>
</dbReference>
<keyword evidence="1" id="KW-0472">Membrane</keyword>
<accession>A0A177P7Y2</accession>
<dbReference type="EMBL" id="LUUK01000031">
    <property type="protein sequence ID" value="OAI26202.1"/>
    <property type="molecule type" value="Genomic_DNA"/>
</dbReference>
<dbReference type="OrthoDB" id="9809813at2"/>
<dbReference type="RefSeq" id="WP_064024821.1">
    <property type="nucleotide sequence ID" value="NZ_LUUK01000031.1"/>
</dbReference>
<dbReference type="GO" id="GO:0005886">
    <property type="term" value="C:plasma membrane"/>
    <property type="evidence" value="ECO:0007669"/>
    <property type="project" value="TreeGrafter"/>
</dbReference>
<dbReference type="Proteomes" id="UP000077628">
    <property type="component" value="Unassembled WGS sequence"/>
</dbReference>
<feature type="domain" description="DUF218" evidence="2">
    <location>
        <begin position="78"/>
        <end position="243"/>
    </location>
</feature>
<dbReference type="GO" id="GO:0000270">
    <property type="term" value="P:peptidoglycan metabolic process"/>
    <property type="evidence" value="ECO:0007669"/>
    <property type="project" value="TreeGrafter"/>
</dbReference>
<dbReference type="GO" id="GO:0043164">
    <property type="term" value="P:Gram-negative-bacterium-type cell wall biogenesis"/>
    <property type="evidence" value="ECO:0007669"/>
    <property type="project" value="TreeGrafter"/>
</dbReference>
<protein>
    <recommendedName>
        <fullName evidence="2">DUF218 domain-containing protein</fullName>
    </recommendedName>
</protein>
<proteinExistence type="predicted"/>
<keyword evidence="4" id="KW-1185">Reference proteome</keyword>
<evidence type="ECO:0000259" key="2">
    <source>
        <dbReference type="Pfam" id="PF02698"/>
    </source>
</evidence>
<sequence length="251" mass="27487">MSFIALYIAKALLLPPMGLLLAAILALAGKRKSGGRVALICLMLLLLLSLPAVVNRLALAWERFPPLAEDAYAPIQPQALVVIGGGLLYGETEYPGGVTLHPRSLIRARYAAKLALALNLPVLASGGGSPELPEITEASLMAELLENEFGVPQPWRETASRNTTENARFSYALLHELGIDRIVLVTQAYHMPRAELEFRKAGFRVVPAPTAFIGHQGPLTWADWLPSLSAWPNVFLLAHEAVGMFWYRLRY</sequence>
<evidence type="ECO:0000256" key="1">
    <source>
        <dbReference type="SAM" id="Phobius"/>
    </source>
</evidence>
<dbReference type="AlphaFoldDB" id="A0A177P7Y2"/>
<evidence type="ECO:0000313" key="4">
    <source>
        <dbReference type="Proteomes" id="UP000077628"/>
    </source>
</evidence>
<dbReference type="InterPro" id="IPR014729">
    <property type="entry name" value="Rossmann-like_a/b/a_fold"/>
</dbReference>
<name>A0A177P7Y2_9GAMM</name>
<feature type="transmembrane region" description="Helical" evidence="1">
    <location>
        <begin position="37"/>
        <end position="59"/>
    </location>
</feature>
<dbReference type="InterPro" id="IPR051599">
    <property type="entry name" value="Cell_Envelope_Assoc"/>
</dbReference>
<dbReference type="PANTHER" id="PTHR30336:SF4">
    <property type="entry name" value="ENVELOPE BIOGENESIS FACTOR ELYC"/>
    <property type="match status" value="1"/>
</dbReference>
<comment type="caution">
    <text evidence="3">The sequence shown here is derived from an EMBL/GenBank/DDBJ whole genome shotgun (WGS) entry which is preliminary data.</text>
</comment>
<dbReference type="InterPro" id="IPR003848">
    <property type="entry name" value="DUF218"/>
</dbReference>
<dbReference type="PANTHER" id="PTHR30336">
    <property type="entry name" value="INNER MEMBRANE PROTEIN, PROBABLE PERMEASE"/>
    <property type="match status" value="1"/>
</dbReference>
<reference evidence="4" key="1">
    <citation type="submission" date="2016-03" db="EMBL/GenBank/DDBJ databases">
        <authorList>
            <person name="Heylen K."/>
            <person name="De Vos P."/>
            <person name="Vekeman B."/>
        </authorList>
    </citation>
    <scope>NUCLEOTIDE SEQUENCE [LARGE SCALE GENOMIC DNA]</scope>
    <source>
        <strain evidence="4">R-45383</strain>
    </source>
</reference>
<dbReference type="CDD" id="cd06259">
    <property type="entry name" value="YdcF-like"/>
    <property type="match status" value="1"/>
</dbReference>
<keyword evidence="1" id="KW-1133">Transmembrane helix</keyword>
<dbReference type="STRING" id="702114.A1355_19055"/>
<evidence type="ECO:0000313" key="3">
    <source>
        <dbReference type="EMBL" id="OAI26202.1"/>
    </source>
</evidence>
<dbReference type="Pfam" id="PF02698">
    <property type="entry name" value="DUF218"/>
    <property type="match status" value="1"/>
</dbReference>
<feature type="transmembrane region" description="Helical" evidence="1">
    <location>
        <begin position="6"/>
        <end position="28"/>
    </location>
</feature>
<gene>
    <name evidence="3" type="ORF">A1355_19055</name>
</gene>
<keyword evidence="1" id="KW-0812">Transmembrane</keyword>
<organism evidence="3 4">
    <name type="scientific">Methylomonas koyamae</name>
    <dbReference type="NCBI Taxonomy" id="702114"/>
    <lineage>
        <taxon>Bacteria</taxon>
        <taxon>Pseudomonadati</taxon>
        <taxon>Pseudomonadota</taxon>
        <taxon>Gammaproteobacteria</taxon>
        <taxon>Methylococcales</taxon>
        <taxon>Methylococcaceae</taxon>
        <taxon>Methylomonas</taxon>
    </lineage>
</organism>